<accession>A0A2P2MUJ6</accession>
<reference evidence="1" key="1">
    <citation type="submission" date="2018-02" db="EMBL/GenBank/DDBJ databases">
        <title>Rhizophora mucronata_Transcriptome.</title>
        <authorList>
            <person name="Meera S.P."/>
            <person name="Sreeshan A."/>
            <person name="Augustine A."/>
        </authorList>
    </citation>
    <scope>NUCLEOTIDE SEQUENCE</scope>
    <source>
        <tissue evidence="1">Leaf</tissue>
    </source>
</reference>
<dbReference type="AlphaFoldDB" id="A0A2P2MUJ6"/>
<sequence>MILSGFSPSFPQSPDSLSYQYLPGFNFRGGNGHPNISAISSGFRVKPFTMSCSG</sequence>
<dbReference type="EMBL" id="GGEC01053410">
    <property type="protein sequence ID" value="MBX33894.1"/>
    <property type="molecule type" value="Transcribed_RNA"/>
</dbReference>
<name>A0A2P2MUJ6_RHIMU</name>
<proteinExistence type="predicted"/>
<protein>
    <submittedName>
        <fullName evidence="1">Uncharacterized protein</fullName>
    </submittedName>
</protein>
<evidence type="ECO:0000313" key="1">
    <source>
        <dbReference type="EMBL" id="MBX33894.1"/>
    </source>
</evidence>
<organism evidence="1">
    <name type="scientific">Rhizophora mucronata</name>
    <name type="common">Asiatic mangrove</name>
    <dbReference type="NCBI Taxonomy" id="61149"/>
    <lineage>
        <taxon>Eukaryota</taxon>
        <taxon>Viridiplantae</taxon>
        <taxon>Streptophyta</taxon>
        <taxon>Embryophyta</taxon>
        <taxon>Tracheophyta</taxon>
        <taxon>Spermatophyta</taxon>
        <taxon>Magnoliopsida</taxon>
        <taxon>eudicotyledons</taxon>
        <taxon>Gunneridae</taxon>
        <taxon>Pentapetalae</taxon>
        <taxon>rosids</taxon>
        <taxon>fabids</taxon>
        <taxon>Malpighiales</taxon>
        <taxon>Rhizophoraceae</taxon>
        <taxon>Rhizophora</taxon>
    </lineage>
</organism>